<organism evidence="2 3">
    <name type="scientific">Breznakiella homolactica</name>
    <dbReference type="NCBI Taxonomy" id="2798577"/>
    <lineage>
        <taxon>Bacteria</taxon>
        <taxon>Pseudomonadati</taxon>
        <taxon>Spirochaetota</taxon>
        <taxon>Spirochaetia</taxon>
        <taxon>Spirochaetales</taxon>
        <taxon>Breznakiellaceae</taxon>
        <taxon>Breznakiella</taxon>
    </lineage>
</organism>
<gene>
    <name evidence="2" type="ORF">JFL75_13480</name>
</gene>
<evidence type="ECO:0000313" key="3">
    <source>
        <dbReference type="Proteomes" id="UP000595917"/>
    </source>
</evidence>
<feature type="transmembrane region" description="Helical" evidence="1">
    <location>
        <begin position="194"/>
        <end position="213"/>
    </location>
</feature>
<dbReference type="KEGG" id="bhc:JFL75_13480"/>
<name>A0A7T7XKN4_9SPIR</name>
<dbReference type="AlphaFoldDB" id="A0A7T7XKN4"/>
<feature type="transmembrane region" description="Helical" evidence="1">
    <location>
        <begin position="259"/>
        <end position="279"/>
    </location>
</feature>
<keyword evidence="1" id="KW-0472">Membrane</keyword>
<feature type="transmembrane region" description="Helical" evidence="1">
    <location>
        <begin position="6"/>
        <end position="26"/>
    </location>
</feature>
<feature type="transmembrane region" description="Helical" evidence="1">
    <location>
        <begin position="234"/>
        <end position="253"/>
    </location>
</feature>
<accession>A0A7T7XKN4</accession>
<dbReference type="Proteomes" id="UP000595917">
    <property type="component" value="Chromosome"/>
</dbReference>
<dbReference type="RefSeq" id="WP_215625254.1">
    <property type="nucleotide sequence ID" value="NZ_CP067089.2"/>
</dbReference>
<evidence type="ECO:0000256" key="1">
    <source>
        <dbReference type="SAM" id="Phobius"/>
    </source>
</evidence>
<feature type="transmembrane region" description="Helical" evidence="1">
    <location>
        <begin position="427"/>
        <end position="445"/>
    </location>
</feature>
<protein>
    <submittedName>
        <fullName evidence="2">Uncharacterized protein</fullName>
    </submittedName>
</protein>
<keyword evidence="1" id="KW-1133">Transmembrane helix</keyword>
<dbReference type="EMBL" id="CP067089">
    <property type="protein sequence ID" value="QQO07948.1"/>
    <property type="molecule type" value="Genomic_DNA"/>
</dbReference>
<feature type="transmembrane region" description="Helical" evidence="1">
    <location>
        <begin position="308"/>
        <end position="329"/>
    </location>
</feature>
<sequence length="464" mass="49960">MAIDKSTVITFFTALAIGAGLIFFAAKLMPPQQGAAYAVVTVDALYPDREITRRLDGGGISGYESESTQIVYYDDFGELRSVSLDGYESRIESFDPRNDGYAEKLRSLFVTSGGRHVYIPAGGNTSGGRSAPLLKKIDAALGDIPYSAEIIGYTRPVMVPCILFLAAFAASLYYSTKRAVLVYTAPSLTAFSLYGIPGFAAAALLFMIFSILCDPLGEYFLSLRYNRVVRGKIFLSRPQGIILGLLVIGFSALVFTGGISPLFCLAAVPLSAVVFIAALRNSASQGKAVNHIRFVPVPIRPSSRNLGYIHRSLLPFALGALAGFFFFFASGEPAAYSGVHDGLPVTKTDFEKHIAYQTAFSLVSLEHQEPGYGSYFLGPDGLIQGQTGLGSGLQDTSGIDFSLEGILGMLQGGENGKFTADYVPGDVLSIIILLALSMPFMFFKAREGVIKRRMNLYNDKRIAA</sequence>
<keyword evidence="1" id="KW-0812">Transmembrane</keyword>
<feature type="transmembrane region" description="Helical" evidence="1">
    <location>
        <begin position="157"/>
        <end position="174"/>
    </location>
</feature>
<reference evidence="2" key="1">
    <citation type="submission" date="2021-01" db="EMBL/GenBank/DDBJ databases">
        <title>Description of Breznakiella homolactica.</title>
        <authorList>
            <person name="Song Y."/>
            <person name="Brune A."/>
        </authorList>
    </citation>
    <scope>NUCLEOTIDE SEQUENCE</scope>
    <source>
        <strain evidence="2">RmG30</strain>
    </source>
</reference>
<proteinExistence type="predicted"/>
<keyword evidence="3" id="KW-1185">Reference proteome</keyword>
<evidence type="ECO:0000313" key="2">
    <source>
        <dbReference type="EMBL" id="QQO07948.1"/>
    </source>
</evidence>